<dbReference type="GO" id="GO:0016020">
    <property type="term" value="C:membrane"/>
    <property type="evidence" value="ECO:0007669"/>
    <property type="project" value="UniProtKB-SubCell"/>
</dbReference>
<dbReference type="InterPro" id="IPR008521">
    <property type="entry name" value="Mg_trans_NIPA"/>
</dbReference>
<proteinExistence type="inferred from homology"/>
<dbReference type="FunCoup" id="A0A672H908">
    <property type="interactions" value="6"/>
</dbReference>
<dbReference type="OMA" id="YGKSNIM"/>
<dbReference type="SUPFAM" id="SSF103481">
    <property type="entry name" value="Multidrug resistance efflux transporter EmrE"/>
    <property type="match status" value="1"/>
</dbReference>
<feature type="transmembrane region" description="Helical" evidence="6">
    <location>
        <begin position="170"/>
        <end position="188"/>
    </location>
</feature>
<evidence type="ECO:0000256" key="5">
    <source>
        <dbReference type="ARBA" id="ARBA00023136"/>
    </source>
</evidence>
<evidence type="ECO:0000256" key="3">
    <source>
        <dbReference type="ARBA" id="ARBA00022692"/>
    </source>
</evidence>
<dbReference type="CTD" id="123606"/>
<evidence type="ECO:0000256" key="4">
    <source>
        <dbReference type="ARBA" id="ARBA00022989"/>
    </source>
</evidence>
<dbReference type="GO" id="GO:0015095">
    <property type="term" value="F:magnesium ion transmembrane transporter activity"/>
    <property type="evidence" value="ECO:0007669"/>
    <property type="project" value="InterPro"/>
</dbReference>
<feature type="transmembrane region" description="Helical" evidence="6">
    <location>
        <begin position="209"/>
        <end position="230"/>
    </location>
</feature>
<keyword evidence="3 6" id="KW-0812">Transmembrane</keyword>
<keyword evidence="5 6" id="KW-0472">Membrane</keyword>
<gene>
    <name evidence="7" type="primary">nipa1</name>
</gene>
<dbReference type="RefSeq" id="XP_029939124.1">
    <property type="nucleotide sequence ID" value="XM_030083264.1"/>
</dbReference>
<reference evidence="7" key="1">
    <citation type="submission" date="2019-06" db="EMBL/GenBank/DDBJ databases">
        <authorList>
            <consortium name="Wellcome Sanger Institute Data Sharing"/>
        </authorList>
    </citation>
    <scope>NUCLEOTIDE SEQUENCE [LARGE SCALE GENOMIC DNA]</scope>
</reference>
<accession>A0A672H908</accession>
<feature type="transmembrane region" description="Helical" evidence="6">
    <location>
        <begin position="142"/>
        <end position="164"/>
    </location>
</feature>
<feature type="transmembrane region" description="Helical" evidence="6">
    <location>
        <begin position="51"/>
        <end position="69"/>
    </location>
</feature>
<protein>
    <recommendedName>
        <fullName evidence="9">NIPA magnesium transporter 1</fullName>
    </recommendedName>
</protein>
<dbReference type="AlphaFoldDB" id="A0A672H908"/>
<organism evidence="7 8">
    <name type="scientific">Salarias fasciatus</name>
    <name type="common">Jewelled blenny</name>
    <name type="synonym">Blennius fasciatus</name>
    <dbReference type="NCBI Taxonomy" id="181472"/>
    <lineage>
        <taxon>Eukaryota</taxon>
        <taxon>Metazoa</taxon>
        <taxon>Chordata</taxon>
        <taxon>Craniata</taxon>
        <taxon>Vertebrata</taxon>
        <taxon>Euteleostomi</taxon>
        <taxon>Actinopterygii</taxon>
        <taxon>Neopterygii</taxon>
        <taxon>Teleostei</taxon>
        <taxon>Neoteleostei</taxon>
        <taxon>Acanthomorphata</taxon>
        <taxon>Ovalentaria</taxon>
        <taxon>Blenniimorphae</taxon>
        <taxon>Blenniiformes</taxon>
        <taxon>Blennioidei</taxon>
        <taxon>Blenniidae</taxon>
        <taxon>Salariinae</taxon>
        <taxon>Salarias</taxon>
    </lineage>
</organism>
<reference evidence="7" key="2">
    <citation type="submission" date="2025-08" db="UniProtKB">
        <authorList>
            <consortium name="Ensembl"/>
        </authorList>
    </citation>
    <scope>IDENTIFICATION</scope>
</reference>
<sequence>MDGEPAMQIDWKAGIAVAVVSSLINGAAFVLQKKGMLRSNSRGVSHYFDVVWLSGMACLIVGQLGNFLAFKMIPAVLVTSLGALGVLFGAVLASWILQESFNILGKLACVLCCCGSVNLILKCPDQQEISWLDLLERLQDKVFVGYMLLVTLLVVTLIVLVAPAYGRSYILVYVAICSLLGAFTVPSCKGLHLVGAEIFREGGPSDDRAWPLFLGLLGTLVVSIRTQLYFIQESLKYFSSNMFQAIYFVMFTFTVSFTSALLFKEWTALTVIDRCAMLCALITVCVGVVLLCISQEEALKKKKAP</sequence>
<evidence type="ECO:0008006" key="9">
    <source>
        <dbReference type="Google" id="ProtNLM"/>
    </source>
</evidence>
<name>A0A672H908_SALFA</name>
<dbReference type="Pfam" id="PF05653">
    <property type="entry name" value="Mg_trans_NIPA"/>
    <property type="match status" value="1"/>
</dbReference>
<dbReference type="OrthoDB" id="6428174at2759"/>
<dbReference type="PANTHER" id="PTHR12570:SF17">
    <property type="entry name" value="MAGNESIUM TRANSPORTER NIPA1"/>
    <property type="match status" value="1"/>
</dbReference>
<dbReference type="PANTHER" id="PTHR12570">
    <property type="match status" value="1"/>
</dbReference>
<dbReference type="GeneID" id="115381702"/>
<dbReference type="InterPro" id="IPR037185">
    <property type="entry name" value="EmrE-like"/>
</dbReference>
<keyword evidence="4 6" id="KW-1133">Transmembrane helix</keyword>
<dbReference type="Ensembl" id="ENSSFAT00005026567.1">
    <property type="protein sequence ID" value="ENSSFAP00005025552.1"/>
    <property type="gene ID" value="ENSSFAG00005013139.1"/>
</dbReference>
<comment type="similarity">
    <text evidence="2">Belongs to the NIPA family.</text>
</comment>
<evidence type="ECO:0000313" key="8">
    <source>
        <dbReference type="Proteomes" id="UP000472267"/>
    </source>
</evidence>
<evidence type="ECO:0000313" key="7">
    <source>
        <dbReference type="Ensembl" id="ENSSFAP00005025552.1"/>
    </source>
</evidence>
<evidence type="ECO:0000256" key="2">
    <source>
        <dbReference type="ARBA" id="ARBA00007230"/>
    </source>
</evidence>
<feature type="transmembrane region" description="Helical" evidence="6">
    <location>
        <begin position="275"/>
        <end position="293"/>
    </location>
</feature>
<dbReference type="Proteomes" id="UP000472267">
    <property type="component" value="Chromosome 23"/>
</dbReference>
<keyword evidence="8" id="KW-1185">Reference proteome</keyword>
<reference evidence="7" key="3">
    <citation type="submission" date="2025-09" db="UniProtKB">
        <authorList>
            <consortium name="Ensembl"/>
        </authorList>
    </citation>
    <scope>IDENTIFICATION</scope>
</reference>
<dbReference type="InParanoid" id="A0A672H908"/>
<evidence type="ECO:0000256" key="1">
    <source>
        <dbReference type="ARBA" id="ARBA00004141"/>
    </source>
</evidence>
<feature type="transmembrane region" description="Helical" evidence="6">
    <location>
        <begin position="242"/>
        <end position="263"/>
    </location>
</feature>
<feature type="transmembrane region" description="Helical" evidence="6">
    <location>
        <begin position="12"/>
        <end position="31"/>
    </location>
</feature>
<comment type="subcellular location">
    <subcellularLocation>
        <location evidence="1">Membrane</location>
        <topology evidence="1">Multi-pass membrane protein</topology>
    </subcellularLocation>
</comment>
<evidence type="ECO:0000256" key="6">
    <source>
        <dbReference type="SAM" id="Phobius"/>
    </source>
</evidence>
<feature type="transmembrane region" description="Helical" evidence="6">
    <location>
        <begin position="76"/>
        <end position="97"/>
    </location>
</feature>